<dbReference type="Proteomes" id="UP001629113">
    <property type="component" value="Unassembled WGS sequence"/>
</dbReference>
<accession>A0ABR4P498</accession>
<protein>
    <submittedName>
        <fullName evidence="1">Uncharacterized protein</fullName>
    </submittedName>
</protein>
<organism evidence="1 2">
    <name type="scientific">Phlyctema vagabunda</name>
    <dbReference type="NCBI Taxonomy" id="108571"/>
    <lineage>
        <taxon>Eukaryota</taxon>
        <taxon>Fungi</taxon>
        <taxon>Dikarya</taxon>
        <taxon>Ascomycota</taxon>
        <taxon>Pezizomycotina</taxon>
        <taxon>Leotiomycetes</taxon>
        <taxon>Helotiales</taxon>
        <taxon>Dermateaceae</taxon>
        <taxon>Phlyctema</taxon>
    </lineage>
</organism>
<keyword evidence="2" id="KW-1185">Reference proteome</keyword>
<proteinExistence type="predicted"/>
<sequence length="114" mass="12355">MTSEDQTINYTKNVVDATKVKIYIGDIIVSPDGSTIPVGSVSTEITVPSTGLTCFKADGKKDHYKVKEGCIFDPREEVTMSGPDEDNIITVNGDTATGKYKLHKHKDSDDGKDS</sequence>
<evidence type="ECO:0000313" key="2">
    <source>
        <dbReference type="Proteomes" id="UP001629113"/>
    </source>
</evidence>
<evidence type="ECO:0000313" key="1">
    <source>
        <dbReference type="EMBL" id="KAL3418012.1"/>
    </source>
</evidence>
<reference evidence="1 2" key="1">
    <citation type="submission" date="2024-06" db="EMBL/GenBank/DDBJ databases">
        <title>Complete genome of Phlyctema vagabunda strain 19-DSS-EL-015.</title>
        <authorList>
            <person name="Fiorenzani C."/>
        </authorList>
    </citation>
    <scope>NUCLEOTIDE SEQUENCE [LARGE SCALE GENOMIC DNA]</scope>
    <source>
        <strain evidence="1 2">19-DSS-EL-015</strain>
    </source>
</reference>
<comment type="caution">
    <text evidence="1">The sequence shown here is derived from an EMBL/GenBank/DDBJ whole genome shotgun (WGS) entry which is preliminary data.</text>
</comment>
<dbReference type="EMBL" id="JBFCZG010000010">
    <property type="protein sequence ID" value="KAL3418012.1"/>
    <property type="molecule type" value="Genomic_DNA"/>
</dbReference>
<gene>
    <name evidence="1" type="ORF">PVAG01_11022</name>
</gene>
<name>A0ABR4P498_9HELO</name>